<dbReference type="InterPro" id="IPR044066">
    <property type="entry name" value="TRIAD_supradom"/>
</dbReference>
<feature type="region of interest" description="Disordered" evidence="9">
    <location>
        <begin position="146"/>
        <end position="207"/>
    </location>
</feature>
<keyword evidence="5" id="KW-0677">Repeat</keyword>
<dbReference type="CDD" id="cd22584">
    <property type="entry name" value="Rcat_RBR_unk"/>
    <property type="match status" value="1"/>
</dbReference>
<dbReference type="CDD" id="cd20335">
    <property type="entry name" value="BRcat_RBR"/>
    <property type="match status" value="1"/>
</dbReference>
<dbReference type="PROSITE" id="PS51873">
    <property type="entry name" value="TRIAD"/>
    <property type="match status" value="1"/>
</dbReference>
<evidence type="ECO:0000256" key="3">
    <source>
        <dbReference type="ARBA" id="ARBA00022679"/>
    </source>
</evidence>
<evidence type="ECO:0000313" key="11">
    <source>
        <dbReference type="EMBL" id="KAJ8061972.1"/>
    </source>
</evidence>
<evidence type="ECO:0000256" key="6">
    <source>
        <dbReference type="ARBA" id="ARBA00022771"/>
    </source>
</evidence>
<evidence type="ECO:0000256" key="4">
    <source>
        <dbReference type="ARBA" id="ARBA00022723"/>
    </source>
</evidence>
<dbReference type="InterPro" id="IPR031127">
    <property type="entry name" value="E3_UB_ligase_RBR"/>
</dbReference>
<keyword evidence="3" id="KW-0808">Transferase</keyword>
<evidence type="ECO:0000256" key="7">
    <source>
        <dbReference type="ARBA" id="ARBA00022786"/>
    </source>
</evidence>
<dbReference type="GO" id="GO:0008270">
    <property type="term" value="F:zinc ion binding"/>
    <property type="evidence" value="ECO:0007669"/>
    <property type="project" value="UniProtKB-KW"/>
</dbReference>
<feature type="compositionally biased region" description="Polar residues" evidence="9">
    <location>
        <begin position="187"/>
        <end position="207"/>
    </location>
</feature>
<dbReference type="EMBL" id="JAPEIS010000011">
    <property type="protein sequence ID" value="KAJ8061972.1"/>
    <property type="molecule type" value="Genomic_DNA"/>
</dbReference>
<feature type="compositionally biased region" description="Low complexity" evidence="9">
    <location>
        <begin position="146"/>
        <end position="169"/>
    </location>
</feature>
<keyword evidence="6" id="KW-0863">Zinc-finger</keyword>
<accession>A0A9X0AFQ9</accession>
<feature type="region of interest" description="Disordered" evidence="9">
    <location>
        <begin position="1"/>
        <end position="29"/>
    </location>
</feature>
<dbReference type="Pfam" id="PF01485">
    <property type="entry name" value="IBR"/>
    <property type="match status" value="1"/>
</dbReference>
<dbReference type="PANTHER" id="PTHR11685">
    <property type="entry name" value="RBR FAMILY RING FINGER AND IBR DOMAIN-CONTAINING"/>
    <property type="match status" value="1"/>
</dbReference>
<gene>
    <name evidence="11" type="ORF">OCU04_009755</name>
</gene>
<keyword evidence="8" id="KW-0862">Zinc</keyword>
<evidence type="ECO:0000256" key="1">
    <source>
        <dbReference type="ARBA" id="ARBA00001798"/>
    </source>
</evidence>
<organism evidence="11 12">
    <name type="scientific">Sclerotinia nivalis</name>
    <dbReference type="NCBI Taxonomy" id="352851"/>
    <lineage>
        <taxon>Eukaryota</taxon>
        <taxon>Fungi</taxon>
        <taxon>Dikarya</taxon>
        <taxon>Ascomycota</taxon>
        <taxon>Pezizomycotina</taxon>
        <taxon>Leotiomycetes</taxon>
        <taxon>Helotiales</taxon>
        <taxon>Sclerotiniaceae</taxon>
        <taxon>Sclerotinia</taxon>
    </lineage>
</organism>
<reference evidence="11" key="1">
    <citation type="submission" date="2022-11" db="EMBL/GenBank/DDBJ databases">
        <title>Genome Resource of Sclerotinia nivalis Strain SnTB1, a Plant Pathogen Isolated from American Ginseng.</title>
        <authorList>
            <person name="Fan S."/>
        </authorList>
    </citation>
    <scope>NUCLEOTIDE SEQUENCE</scope>
    <source>
        <strain evidence="11">SnTB1</strain>
    </source>
</reference>
<keyword evidence="12" id="KW-1185">Reference proteome</keyword>
<name>A0A9X0AFQ9_9HELO</name>
<protein>
    <recommendedName>
        <fullName evidence="2">RBR-type E3 ubiquitin transferase</fullName>
        <ecNumber evidence="2">2.3.2.31</ecNumber>
    </recommendedName>
</protein>
<keyword evidence="4" id="KW-0479">Metal-binding</keyword>
<evidence type="ECO:0000313" key="12">
    <source>
        <dbReference type="Proteomes" id="UP001152300"/>
    </source>
</evidence>
<dbReference type="GO" id="GO:0016567">
    <property type="term" value="P:protein ubiquitination"/>
    <property type="evidence" value="ECO:0007669"/>
    <property type="project" value="InterPro"/>
</dbReference>
<comment type="catalytic activity">
    <reaction evidence="1">
        <text>[E2 ubiquitin-conjugating enzyme]-S-ubiquitinyl-L-cysteine + [acceptor protein]-L-lysine = [E2 ubiquitin-conjugating enzyme]-L-cysteine + [acceptor protein]-N(6)-ubiquitinyl-L-lysine.</text>
        <dbReference type="EC" id="2.3.2.31"/>
    </reaction>
</comment>
<evidence type="ECO:0000256" key="8">
    <source>
        <dbReference type="ARBA" id="ARBA00022833"/>
    </source>
</evidence>
<dbReference type="EC" id="2.3.2.31" evidence="2"/>
<evidence type="ECO:0000256" key="5">
    <source>
        <dbReference type="ARBA" id="ARBA00022737"/>
    </source>
</evidence>
<dbReference type="AlphaFoldDB" id="A0A9X0AFQ9"/>
<dbReference type="Gene3D" id="1.20.120.1750">
    <property type="match status" value="1"/>
</dbReference>
<keyword evidence="7" id="KW-0833">Ubl conjugation pathway</keyword>
<dbReference type="SUPFAM" id="SSF57850">
    <property type="entry name" value="RING/U-box"/>
    <property type="match status" value="1"/>
</dbReference>
<sequence length="745" mass="86215">MVSSHRDDQAIARHQTATKPPASMENEKTVLPRPPAKLQIIINETQVSIEELPASNRTHYFALSDGYIYMALDPKSDGPLTFTSETLMNDVHWWAYDPPAELVFDIESIEGSAKYGLPELDTLLTTSIVGADTLQDQLRRAATTQKRTTALAALRESPEASSSPNAAVAGPSRPRPQTSATDEDTSSNEQNQQTRVISQGSTKTNMTIDSGYMSAAERYHSESSSNDPQQGYSKLSPFARFKKLLKKRGIKGKSEMKEPTGECVSCLDDFPEGEMVNVKCHGYCKECFERLVIAAMETEAMWPVKCCLKDISHAVIMKNVNASLAQKFQTKALERKVHVGDRIYCIKPGCETWIPNNWFNKSLKCASCPSCKTRVCTACRGSWHANTECPKDKDFQATVRLAEERGWKKCYNCNAFVELNTGCRHMKCRCKAEWCYVCLAKWMTCQCTERQHFEIVFDLEQRLRHAARQTRVPTIPTRQEAERIRREAERERIAVQLVEDFERRQAEELGREAERRFQEEEDIRRRREETRLTEIALMFGQIREELQVLHSSQKLRLATRSQKEYRILQERELELNNLQFLHSRDINQLETEYKNEISKQEMRFLNEYNEREREEVRVEKETSEKIEAFWKDKPDAVYNIKAAKVSHQANCIAMFRKWDFDRKTALQDLAENFESKKSLLSRTQISDMADFAWRVRSEWRDWARHKVAEVKWFEAVITERESMVRTLENQQYAMATEESETGRAL</sequence>
<dbReference type="Proteomes" id="UP001152300">
    <property type="component" value="Unassembled WGS sequence"/>
</dbReference>
<feature type="domain" description="RING-type" evidence="10">
    <location>
        <begin position="259"/>
        <end position="459"/>
    </location>
</feature>
<proteinExistence type="predicted"/>
<dbReference type="SMART" id="SM00647">
    <property type="entry name" value="IBR"/>
    <property type="match status" value="1"/>
</dbReference>
<evidence type="ECO:0000256" key="9">
    <source>
        <dbReference type="SAM" id="MobiDB-lite"/>
    </source>
</evidence>
<dbReference type="InterPro" id="IPR002867">
    <property type="entry name" value="IBR_dom"/>
</dbReference>
<feature type="compositionally biased region" description="Basic and acidic residues" evidence="9">
    <location>
        <begin position="1"/>
        <end position="11"/>
    </location>
</feature>
<comment type="caution">
    <text evidence="11">The sequence shown here is derived from an EMBL/GenBank/DDBJ whole genome shotgun (WGS) entry which is preliminary data.</text>
</comment>
<dbReference type="OrthoDB" id="9977870at2759"/>
<evidence type="ECO:0000259" key="10">
    <source>
        <dbReference type="PROSITE" id="PS51873"/>
    </source>
</evidence>
<evidence type="ECO:0000256" key="2">
    <source>
        <dbReference type="ARBA" id="ARBA00012251"/>
    </source>
</evidence>
<dbReference type="GO" id="GO:0061630">
    <property type="term" value="F:ubiquitin protein ligase activity"/>
    <property type="evidence" value="ECO:0007669"/>
    <property type="project" value="UniProtKB-EC"/>
</dbReference>